<evidence type="ECO:0000313" key="4">
    <source>
        <dbReference type="Proteomes" id="UP000179807"/>
    </source>
</evidence>
<reference evidence="3" key="1">
    <citation type="submission" date="2016-10" db="EMBL/GenBank/DDBJ databases">
        <authorList>
            <person name="Benchimol M."/>
            <person name="Almeida L.G."/>
            <person name="Vasconcelos A.T."/>
            <person name="Perreira-Neves A."/>
            <person name="Rosa I.A."/>
            <person name="Tasca T."/>
            <person name="Bogo M.R."/>
            <person name="de Souza W."/>
        </authorList>
    </citation>
    <scope>NUCLEOTIDE SEQUENCE [LARGE SCALE GENOMIC DNA]</scope>
    <source>
        <strain evidence="3">K</strain>
    </source>
</reference>
<comment type="caution">
    <text evidence="3">The sequence shown here is derived from an EMBL/GenBank/DDBJ whole genome shotgun (WGS) entry which is preliminary data.</text>
</comment>
<protein>
    <submittedName>
        <fullName evidence="3">Uncharacterized protein</fullName>
    </submittedName>
</protein>
<dbReference type="EMBL" id="MLAK01001359">
    <property type="protein sequence ID" value="OHS93972.1"/>
    <property type="molecule type" value="Genomic_DNA"/>
</dbReference>
<dbReference type="AlphaFoldDB" id="A0A1J4J9Q2"/>
<dbReference type="RefSeq" id="XP_068347109.1">
    <property type="nucleotide sequence ID" value="XM_068496040.1"/>
</dbReference>
<dbReference type="VEuPathDB" id="TrichDB:TRFO_11445"/>
<keyword evidence="1" id="KW-0812">Transmembrane</keyword>
<feature type="transmembrane region" description="Helical" evidence="1">
    <location>
        <begin position="245"/>
        <end position="266"/>
    </location>
</feature>
<evidence type="ECO:0000256" key="2">
    <source>
        <dbReference type="SAM" id="SignalP"/>
    </source>
</evidence>
<organism evidence="3 4">
    <name type="scientific">Tritrichomonas foetus</name>
    <dbReference type="NCBI Taxonomy" id="1144522"/>
    <lineage>
        <taxon>Eukaryota</taxon>
        <taxon>Metamonada</taxon>
        <taxon>Parabasalia</taxon>
        <taxon>Tritrichomonadida</taxon>
        <taxon>Tritrichomonadidae</taxon>
        <taxon>Tritrichomonas</taxon>
    </lineage>
</organism>
<keyword evidence="2" id="KW-0732">Signal</keyword>
<evidence type="ECO:0000313" key="3">
    <source>
        <dbReference type="EMBL" id="OHS93972.1"/>
    </source>
</evidence>
<keyword evidence="1" id="KW-1133">Transmembrane helix</keyword>
<dbReference type="Proteomes" id="UP000179807">
    <property type="component" value="Unassembled WGS sequence"/>
</dbReference>
<dbReference type="GeneID" id="94830744"/>
<accession>A0A1J4J9Q2</accession>
<keyword evidence="4" id="KW-1185">Reference proteome</keyword>
<evidence type="ECO:0000256" key="1">
    <source>
        <dbReference type="SAM" id="Phobius"/>
    </source>
</evidence>
<feature type="signal peptide" evidence="2">
    <location>
        <begin position="1"/>
        <end position="17"/>
    </location>
</feature>
<feature type="chain" id="PRO_5012791779" evidence="2">
    <location>
        <begin position="18"/>
        <end position="295"/>
    </location>
</feature>
<name>A0A1J4J9Q2_9EUKA</name>
<sequence length="295" mass="33531">MILPFLVVFILCDCTHTLLVDDRVSYKHINLKKSETFCVKPKHPHLFLVLHFNKETQISVVNSNSESIEDSIAEKLDNNRVSIFLRQFGQISFTANTDESSVSFVAMCVPNACSTLWYTNVPDTSFIMNDYSEKTTCVLFGLKDVLEYNVTADLKNRTNTIKIISENEKDQTQPQKVEVLNTYPVESLIKKLTKGYFEISISHKIKGALTIHPLNTKDLVSPNVPISEYIRISSRYPFNISPTTLLMYATVVIMIGTITTITIIFLRAKKRKQRKLTSGSYKSVNLVNLDDLESM</sequence>
<gene>
    <name evidence="3" type="ORF">TRFO_11445</name>
</gene>
<keyword evidence="1" id="KW-0472">Membrane</keyword>
<proteinExistence type="predicted"/>